<dbReference type="Proteomes" id="UP000261739">
    <property type="component" value="Unassembled WGS sequence"/>
</dbReference>
<gene>
    <name evidence="1" type="ORF">DIW82_06185</name>
</gene>
<organism evidence="1 2">
    <name type="scientific">Corynebacterium nuruki</name>
    <dbReference type="NCBI Taxonomy" id="1032851"/>
    <lineage>
        <taxon>Bacteria</taxon>
        <taxon>Bacillati</taxon>
        <taxon>Actinomycetota</taxon>
        <taxon>Actinomycetes</taxon>
        <taxon>Mycobacteriales</taxon>
        <taxon>Corynebacteriaceae</taxon>
        <taxon>Corynebacterium</taxon>
    </lineage>
</organism>
<evidence type="ECO:0000313" key="2">
    <source>
        <dbReference type="Proteomes" id="UP000261739"/>
    </source>
</evidence>
<keyword evidence="1" id="KW-0067">ATP-binding</keyword>
<proteinExistence type="predicted"/>
<dbReference type="GO" id="GO:0005524">
    <property type="term" value="F:ATP binding"/>
    <property type="evidence" value="ECO:0007669"/>
    <property type="project" value="UniProtKB-KW"/>
</dbReference>
<reference evidence="1 2" key="1">
    <citation type="journal article" date="2018" name="Nat. Biotechnol.">
        <title>A standardized bacterial taxonomy based on genome phylogeny substantially revises the tree of life.</title>
        <authorList>
            <person name="Parks D.H."/>
            <person name="Chuvochina M."/>
            <person name="Waite D.W."/>
            <person name="Rinke C."/>
            <person name="Skarshewski A."/>
            <person name="Chaumeil P.A."/>
            <person name="Hugenholtz P."/>
        </authorList>
    </citation>
    <scope>NUCLEOTIDE SEQUENCE [LARGE SCALE GENOMIC DNA]</scope>
    <source>
        <strain evidence="1">UBA11247</strain>
    </source>
</reference>
<dbReference type="SUPFAM" id="SSF55874">
    <property type="entry name" value="ATPase domain of HSP90 chaperone/DNA topoisomerase II/histidine kinase"/>
    <property type="match status" value="1"/>
</dbReference>
<keyword evidence="1" id="KW-0547">Nucleotide-binding</keyword>
<accession>A0A3D4SZD7</accession>
<dbReference type="Pfam" id="PF13589">
    <property type="entry name" value="HATPase_c_3"/>
    <property type="match status" value="1"/>
</dbReference>
<dbReference type="STRING" id="863239.GCA_000213935_00913"/>
<dbReference type="EMBL" id="DQID01000163">
    <property type="protein sequence ID" value="HCT14377.1"/>
    <property type="molecule type" value="Genomic_DNA"/>
</dbReference>
<dbReference type="Gene3D" id="3.30.565.10">
    <property type="entry name" value="Histidine kinase-like ATPase, C-terminal domain"/>
    <property type="match status" value="1"/>
</dbReference>
<dbReference type="RefSeq" id="WP_010121387.1">
    <property type="nucleotide sequence ID" value="NZ_DAITTW010000033.1"/>
</dbReference>
<dbReference type="AlphaFoldDB" id="A0A3D4SZD7"/>
<sequence>MKSSGIKVAPSAKRLTSSLRDIGYSFESAVADLIDNSIAAGATDVDVVVNYNGSDSRVFIIDNGRGMDTEGLTEALRFGTKRGYEQGELGRYGLGLKTASLSQCRRVVVYSRDPADGHLDALSLDLDFIETVDDWMVTYPDDKDLEERVRSLFRSPTGTVVVWEKLDRLLPAKNPESSWARQKFLRIADRLQQHLEMVFHRFLAGDGADPVTIRVNGEEISPWDPFVTDEEKTELVSNDVLDLPTSTGQLGKVKVRAYCLPARSQFSSHDAFERAAGPRKWNRQQGLYIYRANRLVQWGGWDGIRTIDEHIKLARVSLDFDTDLDDEFNINVAKMRVTMPHQLKKMLARSIADVCAQAGARYRRDQNRGSGEQLELGDRAADSISISNGAEVGLALKSAAAQSGHYDAFLEMSKIIKKNSPDLARQLGL</sequence>
<evidence type="ECO:0000313" key="1">
    <source>
        <dbReference type="EMBL" id="HCT14377.1"/>
    </source>
</evidence>
<protein>
    <submittedName>
        <fullName evidence="1">ATP-binding protein</fullName>
    </submittedName>
</protein>
<dbReference type="InterPro" id="IPR036890">
    <property type="entry name" value="HATPase_C_sf"/>
</dbReference>
<name>A0A3D4SZD7_9CORY</name>
<comment type="caution">
    <text evidence="1">The sequence shown here is derived from an EMBL/GenBank/DDBJ whole genome shotgun (WGS) entry which is preliminary data.</text>
</comment>